<dbReference type="SUPFAM" id="SSF89946">
    <property type="entry name" value="Hypothetical protein VC0424"/>
    <property type="match status" value="1"/>
</dbReference>
<dbReference type="Proteomes" id="UP000996601">
    <property type="component" value="Unassembled WGS sequence"/>
</dbReference>
<evidence type="ECO:0000313" key="3">
    <source>
        <dbReference type="Proteomes" id="UP000996601"/>
    </source>
</evidence>
<accession>A0ABT1RA14</accession>
<dbReference type="InterPro" id="IPR009671">
    <property type="entry name" value="RraB_dom"/>
</dbReference>
<name>A0ABT1RA14_9HYPH</name>
<dbReference type="InterPro" id="IPR036701">
    <property type="entry name" value="RraB-like_sf"/>
</dbReference>
<comment type="caution">
    <text evidence="2">The sequence shown here is derived from an EMBL/GenBank/DDBJ whole genome shotgun (WGS) entry which is preliminary data.</text>
</comment>
<dbReference type="Gene3D" id="3.30.70.970">
    <property type="entry name" value="RraB-like"/>
    <property type="match status" value="1"/>
</dbReference>
<organism evidence="2 3">
    <name type="scientific">Shinella lacus</name>
    <dbReference type="NCBI Taxonomy" id="2654216"/>
    <lineage>
        <taxon>Bacteria</taxon>
        <taxon>Pseudomonadati</taxon>
        <taxon>Pseudomonadota</taxon>
        <taxon>Alphaproteobacteria</taxon>
        <taxon>Hyphomicrobiales</taxon>
        <taxon>Rhizobiaceae</taxon>
        <taxon>Shinella</taxon>
    </lineage>
</organism>
<protein>
    <submittedName>
        <fullName evidence="2">Ribonuclease E inhibitor RraB</fullName>
    </submittedName>
</protein>
<gene>
    <name evidence="2" type="ORF">GB927_018290</name>
</gene>
<dbReference type="Pfam" id="PF06877">
    <property type="entry name" value="RraB"/>
    <property type="match status" value="1"/>
</dbReference>
<feature type="domain" description="Regulator of ribonuclease activity B" evidence="1">
    <location>
        <begin position="7"/>
        <end position="103"/>
    </location>
</feature>
<evidence type="ECO:0000259" key="1">
    <source>
        <dbReference type="Pfam" id="PF06877"/>
    </source>
</evidence>
<sequence>MATDFAKNEQARQALREEGDDCLTARPIRHFAYFGTPVARQQYREFLLARGYEINREGNEDYQPKLWSVVFSKVQVPIDIDNETEVLDAKAVTFGGEYDGWETEVRRGL</sequence>
<proteinExistence type="predicted"/>
<dbReference type="RefSeq" id="WP_256118633.1">
    <property type="nucleotide sequence ID" value="NZ_WHSB02000006.1"/>
</dbReference>
<reference evidence="2" key="1">
    <citation type="submission" date="2021-07" db="EMBL/GenBank/DDBJ databases">
        <title>Shinella sp. nov., a novel member of the genus Shinella from water.</title>
        <authorList>
            <person name="Deng Y."/>
        </authorList>
    </citation>
    <scope>NUCLEOTIDE SEQUENCE</scope>
    <source>
        <strain evidence="2">CPCC 100929</strain>
    </source>
</reference>
<evidence type="ECO:0000313" key="2">
    <source>
        <dbReference type="EMBL" id="MCQ4632007.1"/>
    </source>
</evidence>
<dbReference type="EMBL" id="WHSB02000006">
    <property type="protein sequence ID" value="MCQ4632007.1"/>
    <property type="molecule type" value="Genomic_DNA"/>
</dbReference>
<keyword evidence="3" id="KW-1185">Reference proteome</keyword>